<dbReference type="PANTHER" id="PTHR47966">
    <property type="entry name" value="BETA-SITE APP-CLEAVING ENZYME, ISOFORM A-RELATED"/>
    <property type="match status" value="1"/>
</dbReference>
<accession>A0A1G4MJZ9</accession>
<name>A0A1G4MJZ9_LACFM</name>
<evidence type="ECO:0000313" key="12">
    <source>
        <dbReference type="EMBL" id="SCW04193.1"/>
    </source>
</evidence>
<evidence type="ECO:0000256" key="4">
    <source>
        <dbReference type="ARBA" id="ARBA00022750"/>
    </source>
</evidence>
<feature type="domain" description="Peptidase A1" evidence="11">
    <location>
        <begin position="78"/>
        <end position="455"/>
    </location>
</feature>
<comment type="similarity">
    <text evidence="1 8">Belongs to the peptidase A1 family.</text>
</comment>
<keyword evidence="3 10" id="KW-0732">Signal</keyword>
<feature type="active site" evidence="6">
    <location>
        <position position="350"/>
    </location>
</feature>
<dbReference type="InterPro" id="IPR001461">
    <property type="entry name" value="Aspartic_peptidase_A1"/>
</dbReference>
<keyword evidence="4 8" id="KW-0064">Aspartyl protease</keyword>
<dbReference type="Gene3D" id="2.40.70.10">
    <property type="entry name" value="Acid Proteases"/>
    <property type="match status" value="2"/>
</dbReference>
<evidence type="ECO:0000256" key="10">
    <source>
        <dbReference type="SAM" id="SignalP"/>
    </source>
</evidence>
<evidence type="ECO:0000313" key="13">
    <source>
        <dbReference type="Proteomes" id="UP000190831"/>
    </source>
</evidence>
<dbReference type="GO" id="GO:0004190">
    <property type="term" value="F:aspartic-type endopeptidase activity"/>
    <property type="evidence" value="ECO:0007669"/>
    <property type="project" value="UniProtKB-KW"/>
</dbReference>
<dbReference type="PANTHER" id="PTHR47966:SF65">
    <property type="entry name" value="ASPARTIC-TYPE ENDOPEPTIDASE"/>
    <property type="match status" value="1"/>
</dbReference>
<keyword evidence="13" id="KW-1185">Reference proteome</keyword>
<dbReference type="GO" id="GO:0006508">
    <property type="term" value="P:proteolysis"/>
    <property type="evidence" value="ECO:0007669"/>
    <property type="project" value="UniProtKB-KW"/>
</dbReference>
<dbReference type="OrthoDB" id="771136at2759"/>
<dbReference type="InterPro" id="IPR033121">
    <property type="entry name" value="PEPTIDASE_A1"/>
</dbReference>
<dbReference type="Proteomes" id="UP000190831">
    <property type="component" value="Chromosome H"/>
</dbReference>
<evidence type="ECO:0000256" key="9">
    <source>
        <dbReference type="SAM" id="MobiDB-lite"/>
    </source>
</evidence>
<feature type="disulfide bond" evidence="7">
    <location>
        <begin position="385"/>
        <end position="419"/>
    </location>
</feature>
<evidence type="ECO:0000256" key="8">
    <source>
        <dbReference type="RuleBase" id="RU000454"/>
    </source>
</evidence>
<evidence type="ECO:0000259" key="11">
    <source>
        <dbReference type="PROSITE" id="PS51767"/>
    </source>
</evidence>
<evidence type="ECO:0000256" key="2">
    <source>
        <dbReference type="ARBA" id="ARBA00022670"/>
    </source>
</evidence>
<dbReference type="PROSITE" id="PS00141">
    <property type="entry name" value="ASP_PROTEASE"/>
    <property type="match status" value="1"/>
</dbReference>
<sequence length="567" mass="60084">MKVKCTGLLTLLAGLASCASVTKAELEDSRANYVKLGFDKLKGNTFSDATKHAKPIAKLHKRDDGYEEMTIVNQQSFYSVELGVGSSDQNVTVLVDTGSSDLWIMGSNNPYCKAGTVSNNKRRVGIRHPEKRAEDFDPFSWLTFSSSEGSTATGTQTIVPSASATLTCSQYGTFATSSSSSFQSNDTEFYIQYGDGTFALGTWGTDTIKVDGLEISNVSFAVANETDSSVGVLGIGLPGLETTNSGSLVTSARDAYEYENFPLVLKRDGIINRNAYSLFLNSSDAQTGSVLFGAVDHSKYTGTLYTIPLINTLSGYSEPIQFEVTLQGLGLQANDTNTTLTTTKIPALLDSGTTLAYFPSNLATMIARGVGATYSSLYGYYMMSCSDIDTSTEIIYDFGGFLIASPLENYIIQTSGSTCILGILPQSGNSIILGDTFLTSAYVVYDLENLEISLAQANVGSTGSDNIDVISSSVPSAVKAPAYSSTWSTSASIATGGNIFTVTVGSSQNNSSGTTTTSGSSGTTTRATSTTTSSTRQNLAIAIQPSWQFVWTGLCMSTVVSIISWFL</sequence>
<evidence type="ECO:0000256" key="3">
    <source>
        <dbReference type="ARBA" id="ARBA00022729"/>
    </source>
</evidence>
<reference evidence="12 13" key="1">
    <citation type="submission" date="2016-03" db="EMBL/GenBank/DDBJ databases">
        <authorList>
            <person name="Devillers H."/>
        </authorList>
    </citation>
    <scope>NUCLEOTIDE SEQUENCE [LARGE SCALE GENOMIC DNA]</scope>
    <source>
        <strain evidence="12">CBS 6772</strain>
    </source>
</reference>
<organism evidence="12 13">
    <name type="scientific">Lachancea fermentati</name>
    <name type="common">Zygosaccharomyces fermentati</name>
    <dbReference type="NCBI Taxonomy" id="4955"/>
    <lineage>
        <taxon>Eukaryota</taxon>
        <taxon>Fungi</taxon>
        <taxon>Dikarya</taxon>
        <taxon>Ascomycota</taxon>
        <taxon>Saccharomycotina</taxon>
        <taxon>Saccharomycetes</taxon>
        <taxon>Saccharomycetales</taxon>
        <taxon>Saccharomycetaceae</taxon>
        <taxon>Lachancea</taxon>
    </lineage>
</organism>
<dbReference type="GO" id="GO:0071944">
    <property type="term" value="C:cell periphery"/>
    <property type="evidence" value="ECO:0007669"/>
    <property type="project" value="UniProtKB-ARBA"/>
</dbReference>
<feature type="active site" evidence="6">
    <location>
        <position position="96"/>
    </location>
</feature>
<evidence type="ECO:0000256" key="5">
    <source>
        <dbReference type="ARBA" id="ARBA00022801"/>
    </source>
</evidence>
<keyword evidence="2 8" id="KW-0645">Protease</keyword>
<keyword evidence="5 8" id="KW-0378">Hydrolase</keyword>
<dbReference type="AlphaFoldDB" id="A0A1G4MJZ9"/>
<dbReference type="InterPro" id="IPR021109">
    <property type="entry name" value="Peptidase_aspartic_dom_sf"/>
</dbReference>
<dbReference type="PROSITE" id="PS51767">
    <property type="entry name" value="PEPTIDASE_A1"/>
    <property type="match status" value="1"/>
</dbReference>
<dbReference type="PROSITE" id="PS51257">
    <property type="entry name" value="PROKAR_LIPOPROTEIN"/>
    <property type="match status" value="1"/>
</dbReference>
<keyword evidence="7" id="KW-1015">Disulfide bond</keyword>
<dbReference type="InterPro" id="IPR001969">
    <property type="entry name" value="Aspartic_peptidase_AS"/>
</dbReference>
<dbReference type="Pfam" id="PF00026">
    <property type="entry name" value="Asp"/>
    <property type="match status" value="1"/>
</dbReference>
<dbReference type="FunFam" id="2.40.70.10:FF:000023">
    <property type="entry name" value="Aspartic protease"/>
    <property type="match status" value="1"/>
</dbReference>
<feature type="chain" id="PRO_5009237382" evidence="10">
    <location>
        <begin position="25"/>
        <end position="567"/>
    </location>
</feature>
<gene>
    <name evidence="12" type="ORF">LAFE_0H08130G</name>
</gene>
<dbReference type="InterPro" id="IPR033876">
    <property type="entry name" value="SAP-like"/>
</dbReference>
<dbReference type="OMA" id="QFGCNST"/>
<proteinExistence type="inferred from homology"/>
<dbReference type="PRINTS" id="PR00792">
    <property type="entry name" value="PEPSIN"/>
</dbReference>
<evidence type="ECO:0000256" key="1">
    <source>
        <dbReference type="ARBA" id="ARBA00007447"/>
    </source>
</evidence>
<feature type="region of interest" description="Disordered" evidence="9">
    <location>
        <begin position="508"/>
        <end position="531"/>
    </location>
</feature>
<protein>
    <submittedName>
        <fullName evidence="12">LAFE_0H08130g1_1</fullName>
    </submittedName>
</protein>
<evidence type="ECO:0000256" key="6">
    <source>
        <dbReference type="PIRSR" id="PIRSR601461-1"/>
    </source>
</evidence>
<dbReference type="SUPFAM" id="SSF50630">
    <property type="entry name" value="Acid proteases"/>
    <property type="match status" value="1"/>
</dbReference>
<evidence type="ECO:0000256" key="7">
    <source>
        <dbReference type="PIRSR" id="PIRSR601461-2"/>
    </source>
</evidence>
<dbReference type="STRING" id="4955.A0A1G4MJZ9"/>
<feature type="signal peptide" evidence="10">
    <location>
        <begin position="1"/>
        <end position="24"/>
    </location>
</feature>
<dbReference type="EMBL" id="LT598491">
    <property type="protein sequence ID" value="SCW04193.1"/>
    <property type="molecule type" value="Genomic_DNA"/>
</dbReference>
<dbReference type="CDD" id="cd05474">
    <property type="entry name" value="SAP_like"/>
    <property type="match status" value="1"/>
</dbReference>